<organism evidence="1 2">
    <name type="scientific">Legionella santicrucis</name>
    <dbReference type="NCBI Taxonomy" id="45074"/>
    <lineage>
        <taxon>Bacteria</taxon>
        <taxon>Pseudomonadati</taxon>
        <taxon>Pseudomonadota</taxon>
        <taxon>Gammaproteobacteria</taxon>
        <taxon>Legionellales</taxon>
        <taxon>Legionellaceae</taxon>
        <taxon>Legionella</taxon>
    </lineage>
</organism>
<protein>
    <submittedName>
        <fullName evidence="1">Uncharacterized protein</fullName>
    </submittedName>
</protein>
<dbReference type="PATRIC" id="fig|45074.5.peg.3731"/>
<comment type="caution">
    <text evidence="1">The sequence shown here is derived from an EMBL/GenBank/DDBJ whole genome shotgun (WGS) entry which is preliminary data.</text>
</comment>
<evidence type="ECO:0000313" key="1">
    <source>
        <dbReference type="EMBL" id="KTD54690.1"/>
    </source>
</evidence>
<gene>
    <name evidence="1" type="ORF">Lsan_3470</name>
</gene>
<accession>A0A0W0YD51</accession>
<dbReference type="RefSeq" id="WP_157068319.1">
    <property type="nucleotide sequence ID" value="NZ_CAAAIH010000010.1"/>
</dbReference>
<proteinExistence type="predicted"/>
<dbReference type="EMBL" id="LNYU01000088">
    <property type="protein sequence ID" value="KTD54690.1"/>
    <property type="molecule type" value="Genomic_DNA"/>
</dbReference>
<sequence>MKISQEALEAYLDAIKNNPFSIKEIPIPEEGEELSDEHKKIYMAAVKLNGEAVK</sequence>
<dbReference type="AlphaFoldDB" id="A0A0W0YD51"/>
<evidence type="ECO:0000313" key="2">
    <source>
        <dbReference type="Proteomes" id="UP000054703"/>
    </source>
</evidence>
<reference evidence="1 2" key="1">
    <citation type="submission" date="2015-11" db="EMBL/GenBank/DDBJ databases">
        <title>Genomic analysis of 38 Legionella species identifies large and diverse effector repertoires.</title>
        <authorList>
            <person name="Burstein D."/>
            <person name="Amaro F."/>
            <person name="Zusman T."/>
            <person name="Lifshitz Z."/>
            <person name="Cohen O."/>
            <person name="Gilbert J.A."/>
            <person name="Pupko T."/>
            <person name="Shuman H.A."/>
            <person name="Segal G."/>
        </authorList>
    </citation>
    <scope>NUCLEOTIDE SEQUENCE [LARGE SCALE GENOMIC DNA]</scope>
    <source>
        <strain evidence="1 2">SC-63-C7</strain>
    </source>
</reference>
<dbReference type="Proteomes" id="UP000054703">
    <property type="component" value="Unassembled WGS sequence"/>
</dbReference>
<keyword evidence="2" id="KW-1185">Reference proteome</keyword>
<name>A0A0W0YD51_9GAMM</name>